<proteinExistence type="predicted"/>
<feature type="transmembrane region" description="Helical" evidence="7">
    <location>
        <begin position="280"/>
        <end position="303"/>
    </location>
</feature>
<accession>A0A1Q9AT25</accession>
<dbReference type="GO" id="GO:0005886">
    <property type="term" value="C:plasma membrane"/>
    <property type="evidence" value="ECO:0007669"/>
    <property type="project" value="UniProtKB-SubCell"/>
</dbReference>
<reference evidence="8 9" key="1">
    <citation type="submission" date="2016-09" db="EMBL/GenBank/DDBJ databases">
        <title>Rhizobium sp. nov., a novel species isolated from the rice rhizosphere.</title>
        <authorList>
            <person name="Zhao J."/>
            <person name="Zhang X."/>
        </authorList>
    </citation>
    <scope>NUCLEOTIDE SEQUENCE [LARGE SCALE GENOMIC DNA]</scope>
    <source>
        <strain evidence="8 9">1.7048</strain>
    </source>
</reference>
<keyword evidence="4 7" id="KW-0812">Transmembrane</keyword>
<evidence type="ECO:0000256" key="5">
    <source>
        <dbReference type="ARBA" id="ARBA00022989"/>
    </source>
</evidence>
<name>A0A1Q9AT25_9HYPH</name>
<dbReference type="EMBL" id="MKIP01000057">
    <property type="protein sequence ID" value="OLP58511.1"/>
    <property type="molecule type" value="Genomic_DNA"/>
</dbReference>
<evidence type="ECO:0000256" key="2">
    <source>
        <dbReference type="ARBA" id="ARBA00022448"/>
    </source>
</evidence>
<feature type="transmembrane region" description="Helical" evidence="7">
    <location>
        <begin position="201"/>
        <end position="222"/>
    </location>
</feature>
<keyword evidence="6 7" id="KW-0472">Membrane</keyword>
<evidence type="ECO:0000256" key="6">
    <source>
        <dbReference type="ARBA" id="ARBA00023136"/>
    </source>
</evidence>
<feature type="transmembrane region" description="Helical" evidence="7">
    <location>
        <begin position="366"/>
        <end position="387"/>
    </location>
</feature>
<dbReference type="InterPro" id="IPR052031">
    <property type="entry name" value="Membrane_Transporter-Flippase"/>
</dbReference>
<feature type="transmembrane region" description="Helical" evidence="7">
    <location>
        <begin position="60"/>
        <end position="83"/>
    </location>
</feature>
<evidence type="ECO:0000256" key="1">
    <source>
        <dbReference type="ARBA" id="ARBA00004429"/>
    </source>
</evidence>
<organism evidence="8 9">
    <name type="scientific">Xaviernesmea oryzae</name>
    <dbReference type="NCBI Taxonomy" id="464029"/>
    <lineage>
        <taxon>Bacteria</taxon>
        <taxon>Pseudomonadati</taxon>
        <taxon>Pseudomonadota</taxon>
        <taxon>Alphaproteobacteria</taxon>
        <taxon>Hyphomicrobiales</taxon>
        <taxon>Rhizobiaceae</taxon>
        <taxon>Rhizobium/Agrobacterium group</taxon>
        <taxon>Xaviernesmea</taxon>
    </lineage>
</organism>
<keyword evidence="5 7" id="KW-1133">Transmembrane helix</keyword>
<evidence type="ECO:0000313" key="9">
    <source>
        <dbReference type="Proteomes" id="UP000186364"/>
    </source>
</evidence>
<dbReference type="Pfam" id="PF01554">
    <property type="entry name" value="MatE"/>
    <property type="match status" value="2"/>
</dbReference>
<evidence type="ECO:0000256" key="4">
    <source>
        <dbReference type="ARBA" id="ARBA00022692"/>
    </source>
</evidence>
<evidence type="ECO:0000256" key="3">
    <source>
        <dbReference type="ARBA" id="ARBA00022475"/>
    </source>
</evidence>
<dbReference type="InterPro" id="IPR002528">
    <property type="entry name" value="MATE_fam"/>
</dbReference>
<dbReference type="Proteomes" id="UP000186364">
    <property type="component" value="Unassembled WGS sequence"/>
</dbReference>
<dbReference type="GO" id="GO:0015297">
    <property type="term" value="F:antiporter activity"/>
    <property type="evidence" value="ECO:0007669"/>
    <property type="project" value="InterPro"/>
</dbReference>
<dbReference type="PANTHER" id="PTHR43549">
    <property type="entry name" value="MULTIDRUG RESISTANCE PROTEIN YPNP-RELATED"/>
    <property type="match status" value="1"/>
</dbReference>
<keyword evidence="3" id="KW-1003">Cell membrane</keyword>
<feature type="transmembrane region" description="Helical" evidence="7">
    <location>
        <begin position="427"/>
        <end position="447"/>
    </location>
</feature>
<comment type="subcellular location">
    <subcellularLocation>
        <location evidence="1">Cell inner membrane</location>
        <topology evidence="1">Multi-pass membrane protein</topology>
    </subcellularLocation>
</comment>
<evidence type="ECO:0000313" key="8">
    <source>
        <dbReference type="EMBL" id="OLP58511.1"/>
    </source>
</evidence>
<dbReference type="InterPro" id="IPR048279">
    <property type="entry name" value="MdtK-like"/>
</dbReference>
<dbReference type="OrthoDB" id="7805940at2"/>
<evidence type="ECO:0000256" key="7">
    <source>
        <dbReference type="SAM" id="Phobius"/>
    </source>
</evidence>
<dbReference type="AlphaFoldDB" id="A0A1Q9AT25"/>
<feature type="transmembrane region" description="Helical" evidence="7">
    <location>
        <begin position="95"/>
        <end position="117"/>
    </location>
</feature>
<comment type="caution">
    <text evidence="8">The sequence shown here is derived from an EMBL/GenBank/DDBJ whole genome shotgun (WGS) entry which is preliminary data.</text>
</comment>
<feature type="transmembrane region" description="Helical" evidence="7">
    <location>
        <begin position="171"/>
        <end position="195"/>
    </location>
</feature>
<feature type="transmembrane region" description="Helical" evidence="7">
    <location>
        <begin position="243"/>
        <end position="268"/>
    </location>
</feature>
<keyword evidence="2" id="KW-0813">Transport</keyword>
<protein>
    <submittedName>
        <fullName evidence="8">MATE family efflux transporter</fullName>
    </submittedName>
</protein>
<sequence length="460" mass="48115">MSIRQSPDNRYLTGSVPRLFLATAFPMLSIMMMNGLLSVADAMFLGHFAGTQAMAAVGTAFPVVMATIALASLVGGGMASLLARQLGAGAEADAMATFAGAHGLALTIAAVLIWIFLIGGWDFARFAAGSGEGLAEMVWTFLAVTVLGTPVQFLVGLHVDAWRSEGRAGMMAALSVGVTVVNLALNFVFVGVLGLGVAGSALATVLAQSAALVLLVERRLVLRARLRLSSLHEKSWRAGWGRIIALGLPVSLGFVGMMLSASIVVLSLQTGDRADGGMTLAAYGIVTRLFGFAFLPALALAMAMQSIVGNNIGAGLHDRSKQGLRIAILVAFLYGCGMELLFLTRGDVIGAAFISDPVMIAEVGRLLQPMSAAYLLSGPVLVFGFYFQATGQPVHAALLTTAKPLVLLPILILIFRTQWGREALWLAYPVADLLAAAIALILLLATLKLRAPTAELGLRP</sequence>
<dbReference type="GO" id="GO:0042910">
    <property type="term" value="F:xenobiotic transmembrane transporter activity"/>
    <property type="evidence" value="ECO:0007669"/>
    <property type="project" value="InterPro"/>
</dbReference>
<dbReference type="PANTHER" id="PTHR43549:SF3">
    <property type="entry name" value="MULTIDRUG RESISTANCE PROTEIN YPNP-RELATED"/>
    <property type="match status" value="1"/>
</dbReference>
<keyword evidence="9" id="KW-1185">Reference proteome</keyword>
<feature type="transmembrane region" description="Helical" evidence="7">
    <location>
        <begin position="20"/>
        <end position="40"/>
    </location>
</feature>
<dbReference type="PIRSF" id="PIRSF006603">
    <property type="entry name" value="DinF"/>
    <property type="match status" value="1"/>
</dbReference>
<gene>
    <name evidence="8" type="ORF">BJF93_16740</name>
</gene>
<feature type="transmembrane region" description="Helical" evidence="7">
    <location>
        <begin position="324"/>
        <end position="346"/>
    </location>
</feature>
<feature type="transmembrane region" description="Helical" evidence="7">
    <location>
        <begin position="137"/>
        <end position="159"/>
    </location>
</feature>
<feature type="transmembrane region" description="Helical" evidence="7">
    <location>
        <begin position="394"/>
        <end position="415"/>
    </location>
</feature>